<keyword evidence="2" id="KW-0238">DNA-binding</keyword>
<dbReference type="SMART" id="SM00419">
    <property type="entry name" value="HTH_CRP"/>
    <property type="match status" value="1"/>
</dbReference>
<reference evidence="6 7" key="1">
    <citation type="submission" date="2018-05" db="EMBL/GenBank/DDBJ databases">
        <title>Rhodobacteraceae gen. nov., sp. nov. isolated from sea water.</title>
        <authorList>
            <person name="Ren Y."/>
        </authorList>
    </citation>
    <scope>NUCLEOTIDE SEQUENCE [LARGE SCALE GENOMIC DNA]</scope>
    <source>
        <strain evidence="6 7">TG-679</strain>
    </source>
</reference>
<proteinExistence type="predicted"/>
<dbReference type="GO" id="GO:0005829">
    <property type="term" value="C:cytosol"/>
    <property type="evidence" value="ECO:0007669"/>
    <property type="project" value="TreeGrafter"/>
</dbReference>
<keyword evidence="7" id="KW-1185">Reference proteome</keyword>
<sequence>MDKGHRNSGIAAALADMALFDGVPQDSLARLAADFQEFNVGEGRIIVEQGETSRDFFVILSGAVIGLLITEGGRQVSFTEMGRGSYFGELAALDGSPRSITVSASEPSRLARLGNDAFQAWTDREPRILRNIAMDLAQRTRVLNERVIGLIVHDVETRVRMLLVRLAQEREQLIPEGVIQPAPTHEQMATFVGANREAVSRVVARLSKSGVITSQRQKVTIHQVGALLDGL</sequence>
<dbReference type="RefSeq" id="WP_109811843.1">
    <property type="nucleotide sequence ID" value="NZ_QGKU01000034.1"/>
</dbReference>
<dbReference type="InterPro" id="IPR012318">
    <property type="entry name" value="HTH_CRP"/>
</dbReference>
<feature type="domain" description="HTH crp-type" evidence="5">
    <location>
        <begin position="153"/>
        <end position="225"/>
    </location>
</feature>
<dbReference type="CDD" id="cd00038">
    <property type="entry name" value="CAP_ED"/>
    <property type="match status" value="1"/>
</dbReference>
<dbReference type="InterPro" id="IPR018490">
    <property type="entry name" value="cNMP-bd_dom_sf"/>
</dbReference>
<accession>A0A2V2LJK4</accession>
<evidence type="ECO:0000313" key="7">
    <source>
        <dbReference type="Proteomes" id="UP000245680"/>
    </source>
</evidence>
<name>A0A2V2LJK4_9RHOB</name>
<evidence type="ECO:0000256" key="2">
    <source>
        <dbReference type="ARBA" id="ARBA00023125"/>
    </source>
</evidence>
<dbReference type="Gene3D" id="2.60.120.10">
    <property type="entry name" value="Jelly Rolls"/>
    <property type="match status" value="1"/>
</dbReference>
<evidence type="ECO:0000259" key="5">
    <source>
        <dbReference type="PROSITE" id="PS51063"/>
    </source>
</evidence>
<dbReference type="PANTHER" id="PTHR24567:SF74">
    <property type="entry name" value="HTH-TYPE TRANSCRIPTIONAL REGULATOR ARCR"/>
    <property type="match status" value="1"/>
</dbReference>
<dbReference type="InterPro" id="IPR000595">
    <property type="entry name" value="cNMP-bd_dom"/>
</dbReference>
<evidence type="ECO:0000259" key="4">
    <source>
        <dbReference type="PROSITE" id="PS50042"/>
    </source>
</evidence>
<dbReference type="SMART" id="SM00100">
    <property type="entry name" value="cNMP"/>
    <property type="match status" value="1"/>
</dbReference>
<dbReference type="InterPro" id="IPR014710">
    <property type="entry name" value="RmlC-like_jellyroll"/>
</dbReference>
<dbReference type="PROSITE" id="PS50042">
    <property type="entry name" value="CNMP_BINDING_3"/>
    <property type="match status" value="1"/>
</dbReference>
<dbReference type="Gene3D" id="1.10.10.10">
    <property type="entry name" value="Winged helix-like DNA-binding domain superfamily/Winged helix DNA-binding domain"/>
    <property type="match status" value="1"/>
</dbReference>
<dbReference type="EMBL" id="QGKU01000034">
    <property type="protein sequence ID" value="PWR02529.1"/>
    <property type="molecule type" value="Genomic_DNA"/>
</dbReference>
<dbReference type="PROSITE" id="PS51063">
    <property type="entry name" value="HTH_CRP_2"/>
    <property type="match status" value="1"/>
</dbReference>
<keyword evidence="3" id="KW-0804">Transcription</keyword>
<comment type="caution">
    <text evidence="6">The sequence shown here is derived from an EMBL/GenBank/DDBJ whole genome shotgun (WGS) entry which is preliminary data.</text>
</comment>
<dbReference type="Pfam" id="PF13545">
    <property type="entry name" value="HTH_Crp_2"/>
    <property type="match status" value="1"/>
</dbReference>
<dbReference type="OrthoDB" id="9808528at2"/>
<evidence type="ECO:0000256" key="1">
    <source>
        <dbReference type="ARBA" id="ARBA00023015"/>
    </source>
</evidence>
<dbReference type="Pfam" id="PF00027">
    <property type="entry name" value="cNMP_binding"/>
    <property type="match status" value="1"/>
</dbReference>
<keyword evidence="1" id="KW-0805">Transcription regulation</keyword>
<gene>
    <name evidence="6" type="ORF">DKT77_11425</name>
</gene>
<dbReference type="GO" id="GO:0003677">
    <property type="term" value="F:DNA binding"/>
    <property type="evidence" value="ECO:0007669"/>
    <property type="project" value="UniProtKB-KW"/>
</dbReference>
<dbReference type="SUPFAM" id="SSF51206">
    <property type="entry name" value="cAMP-binding domain-like"/>
    <property type="match status" value="1"/>
</dbReference>
<dbReference type="InterPro" id="IPR050397">
    <property type="entry name" value="Env_Response_Regulators"/>
</dbReference>
<evidence type="ECO:0000256" key="3">
    <source>
        <dbReference type="ARBA" id="ARBA00023163"/>
    </source>
</evidence>
<protein>
    <submittedName>
        <fullName evidence="6">Crp/Fnr family transcriptional regulator</fullName>
    </submittedName>
</protein>
<dbReference type="InterPro" id="IPR036388">
    <property type="entry name" value="WH-like_DNA-bd_sf"/>
</dbReference>
<organism evidence="6 7">
    <name type="scientific">Meridianimarinicoccus roseus</name>
    <dbReference type="NCBI Taxonomy" id="2072018"/>
    <lineage>
        <taxon>Bacteria</taxon>
        <taxon>Pseudomonadati</taxon>
        <taxon>Pseudomonadota</taxon>
        <taxon>Alphaproteobacteria</taxon>
        <taxon>Rhodobacterales</taxon>
        <taxon>Paracoccaceae</taxon>
        <taxon>Meridianimarinicoccus</taxon>
    </lineage>
</organism>
<dbReference type="Proteomes" id="UP000245680">
    <property type="component" value="Unassembled WGS sequence"/>
</dbReference>
<feature type="domain" description="Cyclic nucleotide-binding" evidence="4">
    <location>
        <begin position="19"/>
        <end position="139"/>
    </location>
</feature>
<dbReference type="InterPro" id="IPR036390">
    <property type="entry name" value="WH_DNA-bd_sf"/>
</dbReference>
<dbReference type="GO" id="GO:0003700">
    <property type="term" value="F:DNA-binding transcription factor activity"/>
    <property type="evidence" value="ECO:0007669"/>
    <property type="project" value="TreeGrafter"/>
</dbReference>
<dbReference type="PANTHER" id="PTHR24567">
    <property type="entry name" value="CRP FAMILY TRANSCRIPTIONAL REGULATORY PROTEIN"/>
    <property type="match status" value="1"/>
</dbReference>
<dbReference type="SUPFAM" id="SSF46785">
    <property type="entry name" value="Winged helix' DNA-binding domain"/>
    <property type="match status" value="1"/>
</dbReference>
<evidence type="ECO:0000313" key="6">
    <source>
        <dbReference type="EMBL" id="PWR02529.1"/>
    </source>
</evidence>
<dbReference type="AlphaFoldDB" id="A0A2V2LJK4"/>